<dbReference type="InterPro" id="IPR000299">
    <property type="entry name" value="FERM_domain"/>
</dbReference>
<dbReference type="InterPro" id="IPR057346">
    <property type="entry name" value="Talin1/2_VBS2"/>
</dbReference>
<dbReference type="Gene3D" id="1.20.80.10">
    <property type="match status" value="1"/>
</dbReference>
<evidence type="ECO:0000256" key="3">
    <source>
        <dbReference type="ARBA" id="ARBA00023212"/>
    </source>
</evidence>
<dbReference type="SUPFAM" id="SSF109880">
    <property type="entry name" value="A middle domain of Talin 1"/>
    <property type="match status" value="1"/>
</dbReference>
<dbReference type="Gene3D" id="1.20.1410.10">
    <property type="entry name" value="I/LWEQ domain"/>
    <property type="match status" value="1"/>
</dbReference>
<dbReference type="FunFam" id="1.20.1410.10:FF:000001">
    <property type="entry name" value="Talin 2"/>
    <property type="match status" value="1"/>
</dbReference>
<dbReference type="InterPro" id="IPR002558">
    <property type="entry name" value="ILWEQ_dom"/>
</dbReference>
<dbReference type="InterPro" id="IPR054060">
    <property type="entry name" value="TLN1-like_RS"/>
</dbReference>
<evidence type="ECO:0000259" key="4">
    <source>
        <dbReference type="PROSITE" id="PS50057"/>
    </source>
</evidence>
<dbReference type="Pfam" id="PF01608">
    <property type="entry name" value="I_LWEQ"/>
    <property type="match status" value="1"/>
</dbReference>
<dbReference type="PROSITE" id="PS50945">
    <property type="entry name" value="I_LWEQ"/>
    <property type="match status" value="1"/>
</dbReference>
<dbReference type="SUPFAM" id="SSF50729">
    <property type="entry name" value="PH domain-like"/>
    <property type="match status" value="1"/>
</dbReference>
<dbReference type="GO" id="GO:0030036">
    <property type="term" value="P:actin cytoskeleton organization"/>
    <property type="evidence" value="ECO:0007669"/>
    <property type="project" value="TreeGrafter"/>
</dbReference>
<dbReference type="GO" id="GO:0005737">
    <property type="term" value="C:cytoplasm"/>
    <property type="evidence" value="ECO:0007669"/>
    <property type="project" value="TreeGrafter"/>
</dbReference>
<sequence length="2382" mass="261923">MTDTIVVKINVVKLGVTKTFRFLPMDRVDHIIQHVQEKTAGTQPKPNENFGIFRFDPYNEKKSFWMLNSRTLKFYDIENNDTLQYKDKNRYLKVKMLDKTIKTVLVDDSKSVGHALDIICEKIGITNADEFALFIEEDKTDEEEEKRVENADKPNKTNTLRRVSGALMNRVENIEQRRVEKLKEKAHTDDDTNWLSNDKSLRECGVHDDTLVVIRRRFMYEQSVNITNPIEIALLYAQSTAAILDGSHPCDVGQAATFAAYMIQVQHGDYDEMRYKTNYIEPREYLPKEYQKNKEVKSKIKEEHKKLKGLSDLDAKYKYIQLCQNLKTYGVTFFLVKEKVKGKNKLQPCLFGVCKESVMRVDERSKRIVKEWPLTTIKNWAASPNSFTLDFGSYTEGMYSVQTLEGPQIGQLIGGYIDIILKRTKNIKQRGIRDDELGIIDEGVVHPGRRHVIQPNNFRDNQVVMPTQRRIGNVSSQGMTAIQQQLIDNIDNSGRAMLVVMDDLVDEEEEENPYAELEPIRQAHSDDFRVDNTLAEISVALTSIASATASPPEELDYEALNGGINRITSNMTNLARHLKYNAKPNTPEDEGKGLLDAAKNLSDSFKFLLSRLDPQKQMTYEEAFDAMNLMADASVSIESVLKKKSPDAILRGLVKGAKEIENATTIMAEKARQLASTLDDNSLNKIHTAAKHAILKAQSMVVAAKVMAPYLHRPDATEQFSSSIRALSKDIKALSSMCHVSTDDEESRALVDEAAKHVTEELATMLSLVQNGAIADLILVANAEMMNFIGNPDEMKELATLFDQAYSRIVDGVRANAEALDENDKSNLLDAAKRLSGLMKLQLSVGQDPSDILDTIGKAAEANLEIDRILNKNNPAAELQKALLALVDEIHEGVKALDSDARAIAMVSNNQTAARIMEAGDRVMLRSTAMVTAAKVLAPYIENPEAVDQMVNAAKLLSQDIKQLTQLCNDLATDDHERDKIDNAAHSIVEGIAKMLKLFQEGVVPEKIPDLMLSINEKFLKSLGDPEDMRRQMARFEKPYIRLLESVPEMAEGMKEDDKNKLLEAAKALSDALKIPITVGNTPDEVLDKLEKLSEAAIVVENLSKVNKAPVVMQRALLKSSEDIERSYRNLDEASQKVLPEAEAEKATKIRITCRRNRVKARSLVVTTKVLSPYVKNSESVEQINNFMKAFSKDVISLRDMAEDATDDDDLKTTLHTAAQGVTTALNDMLKITQNMGKAPVQNVVERDIFEVILEAHDKLMRAYGKPDQMVKQATILGQVYSQLIRTMQAKSDLLVDSDEKENLLAAAAELSDATTELLAAAKRVKDNPTSKAEQDKLKAASMHLRLITNSTTDNALKKAMAAKLELCAKQASAAMTRLIGIGHHVAPYNTSPAKQKEFVATSEKMIVNEGKKLIHAVKEDEQKQGSPQALQQLINACKAFVQPSNEVIKLAHGNARFVANGQESQNFDHAANVAQTMVDALGVAAEKASGEQEDLDRAVNIIHMAINDLDQAVLASMSDNLKPSTNDSIKQLEEKITNNCNKIKDEIPDTVQYAMEEPDKVGESVVKLADFITPLGENAVAFAANLPGQQQVNTLNLAKTVFESAELLVNASRHTCATNETEHDNQLQDAADNLVQALKDLLQFTKATTNDIDAIDYLVTSFDNVKSEDFYKEAVAPTDKKSFVGYQERMIKFLKAITRDAHDMVGKAQTDPKELAPLAENLYEDYSELADDTRNAVRMINPEVGEALRGNVQALGDSCKVLVQSAGNFQASPENYLAKKDLADNAKDVSVKVAQVMSVLQKGSVGTQACISAISTLSGLIGDIDTTVMFADAGTLDPEDEQSFGAHRETILWSSQKLVKDTKQLVEAAHKTQDHLAGAVKEVLKSNTTLIKSVKIGAASLGPDDLNGQILLLNSVKDVTTALSDLINHTKTTSGHVNDDTSNDNLKSSAKHMVGTLTALLKTVRSVEDEASRGARALESTMEAIKQAVISYNPDDSTKIANPEDLVRATKGVTVATAKAVAAANSVRQADIIEAANIGRKQCIELIDTSKGAIITCDNDEVKRAIIVKVKETSQAYCGVLDHVLGVVTKVVDGSDKTQFANLSKKVATSVADLVKASEQLKGTDLVNPEDPNVIAENELLGAAASIEAAARKLADLKPRERPREADESLNFEEQILEAARSITAAAGALVKAATVAQRELVSSGKVCSPDSDVYADTQWSQGLISAARMVAEATSALCEAANAAVQGNASQEKLIASAQAVSASTAQLLLACRVKADPNSKAQRGLQHAGTAVKRASDSLVTAAQESAFFNDEVDNPSVYKVANDSKHQMFKDELMAQEAILKQEKALEKARKKLEAIRVARYHHDQREEDEEVITQNEA</sequence>
<evidence type="ECO:0000256" key="2">
    <source>
        <dbReference type="ARBA" id="ARBA00022490"/>
    </source>
</evidence>
<evidence type="ECO:0000313" key="7">
    <source>
        <dbReference type="Proteomes" id="UP000594262"/>
    </source>
</evidence>
<dbReference type="InterPro" id="IPR019747">
    <property type="entry name" value="FERM_CS"/>
</dbReference>
<dbReference type="GO" id="GO:0001726">
    <property type="term" value="C:ruffle"/>
    <property type="evidence" value="ECO:0007669"/>
    <property type="project" value="InterPro"/>
</dbReference>
<dbReference type="SUPFAM" id="SSF109885">
    <property type="entry name" value="I/LWEQ domain"/>
    <property type="match status" value="6"/>
</dbReference>
<organism evidence="6 7">
    <name type="scientific">Clytia hemisphaerica</name>
    <dbReference type="NCBI Taxonomy" id="252671"/>
    <lineage>
        <taxon>Eukaryota</taxon>
        <taxon>Metazoa</taxon>
        <taxon>Cnidaria</taxon>
        <taxon>Hydrozoa</taxon>
        <taxon>Hydroidolina</taxon>
        <taxon>Leptothecata</taxon>
        <taxon>Obeliida</taxon>
        <taxon>Clytiidae</taxon>
        <taxon>Clytia</taxon>
    </lineage>
</organism>
<dbReference type="Pfam" id="PF09141">
    <property type="entry name" value="Talin_middle"/>
    <property type="match status" value="1"/>
</dbReference>
<dbReference type="SUPFAM" id="SSF47031">
    <property type="entry name" value="Second domain of FERM"/>
    <property type="match status" value="1"/>
</dbReference>
<dbReference type="Pfam" id="PF00373">
    <property type="entry name" value="FERM_M"/>
    <property type="match status" value="1"/>
</dbReference>
<dbReference type="Pfam" id="PF25177">
    <property type="entry name" value="Talin_VBS2"/>
    <property type="match status" value="1"/>
</dbReference>
<comment type="subcellular location">
    <subcellularLocation>
        <location evidence="1">Cytoplasm</location>
        <location evidence="1">Cytoskeleton</location>
    </subcellularLocation>
</comment>
<dbReference type="SUPFAM" id="SSF47220">
    <property type="entry name" value="alpha-catenin/vinculin-like"/>
    <property type="match status" value="1"/>
</dbReference>
<dbReference type="SMART" id="SM00307">
    <property type="entry name" value="ILWEQ"/>
    <property type="match status" value="1"/>
</dbReference>
<dbReference type="Gene3D" id="1.20.120.230">
    <property type="entry name" value="Alpha-catenin/vinculin-like"/>
    <property type="match status" value="5"/>
</dbReference>
<name>A0A7M5X7D6_9CNID</name>
<dbReference type="Pfam" id="PF21865">
    <property type="entry name" value="TLN1-like_RS"/>
    <property type="match status" value="2"/>
</dbReference>
<keyword evidence="2" id="KW-0963">Cytoplasm</keyword>
<dbReference type="OrthoDB" id="10262320at2759"/>
<dbReference type="PROSITE" id="PS50057">
    <property type="entry name" value="FERM_3"/>
    <property type="match status" value="1"/>
</dbReference>
<dbReference type="InterPro" id="IPR015009">
    <property type="entry name" value="Vinculin-bd_dom"/>
</dbReference>
<evidence type="ECO:0008006" key="8">
    <source>
        <dbReference type="Google" id="ProtNLM"/>
    </source>
</evidence>
<dbReference type="CDD" id="cd10569">
    <property type="entry name" value="FERM_C_Talin"/>
    <property type="match status" value="1"/>
</dbReference>
<dbReference type="EnsemblMetazoa" id="CLYHEMT018703.1">
    <property type="protein sequence ID" value="CLYHEMP018703.1"/>
    <property type="gene ID" value="CLYHEMG018703"/>
</dbReference>
<dbReference type="Gene3D" id="1.20.1420.10">
    <property type="entry name" value="Talin, central domain"/>
    <property type="match status" value="5"/>
</dbReference>
<dbReference type="InterPro" id="IPR019749">
    <property type="entry name" value="Band_41_domain"/>
</dbReference>
<dbReference type="Pfam" id="PF08913">
    <property type="entry name" value="VBS"/>
    <property type="match status" value="1"/>
</dbReference>
<dbReference type="GO" id="GO:0005856">
    <property type="term" value="C:cytoskeleton"/>
    <property type="evidence" value="ECO:0007669"/>
    <property type="project" value="UniProtKB-SubCell"/>
</dbReference>
<dbReference type="GO" id="GO:0005178">
    <property type="term" value="F:integrin binding"/>
    <property type="evidence" value="ECO:0007669"/>
    <property type="project" value="TreeGrafter"/>
</dbReference>
<dbReference type="InterPro" id="IPR036723">
    <property type="entry name" value="Alpha-catenin/vinculin-like_sf"/>
</dbReference>
<evidence type="ECO:0000259" key="5">
    <source>
        <dbReference type="PROSITE" id="PS50945"/>
    </source>
</evidence>
<dbReference type="RefSeq" id="XP_066916120.1">
    <property type="nucleotide sequence ID" value="XM_067060019.1"/>
</dbReference>
<dbReference type="GeneID" id="136803299"/>
<dbReference type="GO" id="GO:0098609">
    <property type="term" value="P:cell-cell adhesion"/>
    <property type="evidence" value="ECO:0007669"/>
    <property type="project" value="TreeGrafter"/>
</dbReference>
<evidence type="ECO:0000313" key="6">
    <source>
        <dbReference type="EnsemblMetazoa" id="CLYHEMP018703.1"/>
    </source>
</evidence>
<dbReference type="InterPro" id="IPR036476">
    <property type="entry name" value="Talin_cent_sf"/>
</dbReference>
<reference evidence="6" key="1">
    <citation type="submission" date="2021-01" db="UniProtKB">
        <authorList>
            <consortium name="EnsemblMetazoa"/>
        </authorList>
    </citation>
    <scope>IDENTIFICATION</scope>
</reference>
<dbReference type="InterPro" id="IPR015224">
    <property type="entry name" value="Talin_cent"/>
</dbReference>
<feature type="domain" description="I/LWEQ" evidence="5">
    <location>
        <begin position="2125"/>
        <end position="2368"/>
    </location>
</feature>
<dbReference type="Pfam" id="PF16511">
    <property type="entry name" value="FERM_f0"/>
    <property type="match status" value="1"/>
</dbReference>
<dbReference type="Gene3D" id="3.10.20.90">
    <property type="entry name" value="Phosphatidylinositol 3-kinase Catalytic Subunit, Chain A, domain 1"/>
    <property type="match status" value="2"/>
</dbReference>
<accession>A0A7M5X7D6</accession>
<keyword evidence="7" id="KW-1185">Reference proteome</keyword>
<evidence type="ECO:0000256" key="1">
    <source>
        <dbReference type="ARBA" id="ARBA00004245"/>
    </source>
</evidence>
<dbReference type="Gene3D" id="2.30.29.30">
    <property type="entry name" value="Pleckstrin-homology domain (PH domain)/Phosphotyrosine-binding domain (PTB)"/>
    <property type="match status" value="1"/>
</dbReference>
<dbReference type="CDD" id="cd14473">
    <property type="entry name" value="FERM_B-lobe"/>
    <property type="match status" value="1"/>
</dbReference>
<dbReference type="InterPro" id="IPR035963">
    <property type="entry name" value="FERM_2"/>
</dbReference>
<dbReference type="SMART" id="SM00295">
    <property type="entry name" value="B41"/>
    <property type="match status" value="1"/>
</dbReference>
<dbReference type="GO" id="GO:0005200">
    <property type="term" value="F:structural constituent of cytoskeleton"/>
    <property type="evidence" value="ECO:0007669"/>
    <property type="project" value="InterPro"/>
</dbReference>
<dbReference type="Proteomes" id="UP000594262">
    <property type="component" value="Unplaced"/>
</dbReference>
<dbReference type="PANTHER" id="PTHR19981:SF1">
    <property type="entry name" value="RHEA, ISOFORM B"/>
    <property type="match status" value="1"/>
</dbReference>
<keyword evidence="3" id="KW-0206">Cytoskeleton</keyword>
<dbReference type="InterPro" id="IPR019748">
    <property type="entry name" value="FERM_central"/>
</dbReference>
<dbReference type="PANTHER" id="PTHR19981">
    <property type="entry name" value="TALIN"/>
    <property type="match status" value="1"/>
</dbReference>
<dbReference type="InterPro" id="IPR049108">
    <property type="entry name" value="Talin_R4"/>
</dbReference>
<protein>
    <recommendedName>
        <fullName evidence="8">Talin</fullName>
    </recommendedName>
</protein>
<dbReference type="InterPro" id="IPR014352">
    <property type="entry name" value="FERM/acyl-CoA-bd_prot_sf"/>
</dbReference>
<dbReference type="InterPro" id="IPR032425">
    <property type="entry name" value="FERM_f0"/>
</dbReference>
<dbReference type="GO" id="GO:0005925">
    <property type="term" value="C:focal adhesion"/>
    <property type="evidence" value="ECO:0007669"/>
    <property type="project" value="InterPro"/>
</dbReference>
<dbReference type="Pfam" id="PF21692">
    <property type="entry name" value="Talin_R4"/>
    <property type="match status" value="1"/>
</dbReference>
<dbReference type="CDD" id="cd17090">
    <property type="entry name" value="FERM_F1_TLN"/>
    <property type="match status" value="1"/>
</dbReference>
<proteinExistence type="predicted"/>
<dbReference type="InterPro" id="IPR029071">
    <property type="entry name" value="Ubiquitin-like_domsf"/>
</dbReference>
<dbReference type="PROSITE" id="PS00661">
    <property type="entry name" value="FERM_2"/>
    <property type="match status" value="1"/>
</dbReference>
<feature type="domain" description="FERM" evidence="4">
    <location>
        <begin position="90"/>
        <end position="424"/>
    </location>
</feature>
<dbReference type="InterPro" id="IPR011993">
    <property type="entry name" value="PH-like_dom_sf"/>
</dbReference>
<dbReference type="FunFam" id="2.30.29.30:FF:000028">
    <property type="entry name" value="Talin 2"/>
    <property type="match status" value="1"/>
</dbReference>
<dbReference type="GO" id="GO:0051015">
    <property type="term" value="F:actin filament binding"/>
    <property type="evidence" value="ECO:0007669"/>
    <property type="project" value="InterPro"/>
</dbReference>
<dbReference type="SUPFAM" id="SSF54236">
    <property type="entry name" value="Ubiquitin-like"/>
    <property type="match status" value="1"/>
</dbReference>
<dbReference type="SMART" id="SM01244">
    <property type="entry name" value="IRS"/>
    <property type="match status" value="1"/>
</dbReference>
<dbReference type="RefSeq" id="XP_066916119.1">
    <property type="nucleotide sequence ID" value="XM_067060018.1"/>
</dbReference>
<dbReference type="GO" id="GO:0005886">
    <property type="term" value="C:plasma membrane"/>
    <property type="evidence" value="ECO:0007669"/>
    <property type="project" value="TreeGrafter"/>
</dbReference>
<dbReference type="InterPro" id="IPR035964">
    <property type="entry name" value="I/LWEQ_dom_sf"/>
</dbReference>